<dbReference type="Gene3D" id="3.40.50.1220">
    <property type="entry name" value="TPP-binding domain"/>
    <property type="match status" value="1"/>
</dbReference>
<feature type="binding site" evidence="4">
    <location>
        <position position="160"/>
    </location>
    <ligand>
        <name>Zn(2+)</name>
        <dbReference type="ChEBI" id="CHEBI:29105"/>
    </ligand>
</feature>
<feature type="binding site" evidence="4">
    <location>
        <position position="198"/>
    </location>
    <ligand>
        <name>Zn(2+)</name>
        <dbReference type="ChEBI" id="CHEBI:29105"/>
    </ligand>
</feature>
<keyword evidence="7" id="KW-1185">Reference proteome</keyword>
<keyword evidence="4" id="KW-0862">Zinc</keyword>
<feature type="domain" description="Deacetylase sirtuin-type" evidence="5">
    <location>
        <begin position="23"/>
        <end position="301"/>
    </location>
</feature>
<dbReference type="PANTHER" id="PTHR11085:SF10">
    <property type="entry name" value="NAD-DEPENDENT PROTEIN DEACYLASE SIRTUIN-5, MITOCHONDRIAL-RELATED"/>
    <property type="match status" value="1"/>
</dbReference>
<dbReference type="Proteomes" id="UP000184447">
    <property type="component" value="Unassembled WGS sequence"/>
</dbReference>
<dbReference type="EC" id="2.3.1.286" evidence="1"/>
<keyword evidence="3" id="KW-0520">NAD</keyword>
<dbReference type="RefSeq" id="WP_242950705.1">
    <property type="nucleotide sequence ID" value="NZ_FQXM01000028.1"/>
</dbReference>
<evidence type="ECO:0000256" key="1">
    <source>
        <dbReference type="ARBA" id="ARBA00012928"/>
    </source>
</evidence>
<dbReference type="GO" id="GO:0017136">
    <property type="term" value="F:histone deacetylase activity, NAD-dependent"/>
    <property type="evidence" value="ECO:0007669"/>
    <property type="project" value="TreeGrafter"/>
</dbReference>
<dbReference type="Pfam" id="PF02146">
    <property type="entry name" value="SIR2"/>
    <property type="match status" value="1"/>
</dbReference>
<protein>
    <recommendedName>
        <fullName evidence="1">protein acetyllysine N-acetyltransferase</fullName>
        <ecNumber evidence="1">2.3.1.286</ecNumber>
    </recommendedName>
</protein>
<feature type="binding site" evidence="4">
    <location>
        <position position="195"/>
    </location>
    <ligand>
        <name>Zn(2+)</name>
        <dbReference type="ChEBI" id="CHEBI:29105"/>
    </ligand>
</feature>
<dbReference type="InterPro" id="IPR029035">
    <property type="entry name" value="DHS-like_NAD/FAD-binding_dom"/>
</dbReference>
<evidence type="ECO:0000259" key="5">
    <source>
        <dbReference type="PROSITE" id="PS50305"/>
    </source>
</evidence>
<gene>
    <name evidence="6" type="ORF">SAMN02745207_03589</name>
</gene>
<accession>A0A1M5XEJ0</accession>
<evidence type="ECO:0000313" key="7">
    <source>
        <dbReference type="Proteomes" id="UP000184447"/>
    </source>
</evidence>
<dbReference type="InterPro" id="IPR026590">
    <property type="entry name" value="Ssirtuin_cat_dom"/>
</dbReference>
<evidence type="ECO:0000256" key="4">
    <source>
        <dbReference type="PROSITE-ProRule" id="PRU00236"/>
    </source>
</evidence>
<dbReference type="AlphaFoldDB" id="A0A1M5XEJ0"/>
<dbReference type="PANTHER" id="PTHR11085">
    <property type="entry name" value="NAD-DEPENDENT PROTEIN DEACYLASE SIRTUIN-5, MITOCHONDRIAL-RELATED"/>
    <property type="match status" value="1"/>
</dbReference>
<feature type="binding site" evidence="4">
    <location>
        <position position="164"/>
    </location>
    <ligand>
        <name>Zn(2+)</name>
        <dbReference type="ChEBI" id="CHEBI:29105"/>
    </ligand>
</feature>
<evidence type="ECO:0000256" key="3">
    <source>
        <dbReference type="ARBA" id="ARBA00023027"/>
    </source>
</evidence>
<dbReference type="EMBL" id="FQXM01000028">
    <property type="protein sequence ID" value="SHH98240.1"/>
    <property type="molecule type" value="Genomic_DNA"/>
</dbReference>
<keyword evidence="4" id="KW-0479">Metal-binding</keyword>
<keyword evidence="2" id="KW-0808">Transferase</keyword>
<name>A0A1M5XEJ0_9CLOT</name>
<evidence type="ECO:0000313" key="6">
    <source>
        <dbReference type="EMBL" id="SHH98240.1"/>
    </source>
</evidence>
<dbReference type="InterPro" id="IPR050134">
    <property type="entry name" value="NAD-dep_sirtuin_deacylases"/>
</dbReference>
<proteinExistence type="predicted"/>
<dbReference type="PROSITE" id="PS50305">
    <property type="entry name" value="SIRTUIN"/>
    <property type="match status" value="1"/>
</dbReference>
<sequence length="301" mass="34870">MEIINMFNRGNRKIENDVKVNSTTSGGDNYERIKELIKDADAVIIGAGAGLSTSAGLQYGGERFESNFKEHINKYGLTDMYSSAFYPFKTQEEKWSYWSKHISINRYEFKENGVYRNLKEIVKDKEYFVLTTNGDHLFYRSGFDSNRIFATQGDYGLLQCAKACHYKLYDNEDIVYEMIEKQKDFKIPSELIPKCPVCGGDMEVNLRKDNYFIQDENWNVAFENYENFVSKHKKDKVVFIELGVGMNTPSIIKYPFWQMTNSWPNATYVTINKGQAYAPNEIKDKSICVDDDIKLAINKIL</sequence>
<reference evidence="6 7" key="1">
    <citation type="submission" date="2016-11" db="EMBL/GenBank/DDBJ databases">
        <authorList>
            <person name="Jaros S."/>
            <person name="Januszkiewicz K."/>
            <person name="Wedrychowicz H."/>
        </authorList>
    </citation>
    <scope>NUCLEOTIDE SEQUENCE [LARGE SCALE GENOMIC DNA]</scope>
    <source>
        <strain evidence="6 7">DSM 8605</strain>
    </source>
</reference>
<dbReference type="GO" id="GO:0046872">
    <property type="term" value="F:metal ion binding"/>
    <property type="evidence" value="ECO:0007669"/>
    <property type="project" value="UniProtKB-KW"/>
</dbReference>
<dbReference type="STRING" id="1121316.SAMN02745207_03589"/>
<dbReference type="InterPro" id="IPR003000">
    <property type="entry name" value="Sirtuin"/>
</dbReference>
<evidence type="ECO:0000256" key="2">
    <source>
        <dbReference type="ARBA" id="ARBA00022679"/>
    </source>
</evidence>
<comment type="caution">
    <text evidence="4">Lacks conserved residue(s) required for the propagation of feature annotation.</text>
</comment>
<dbReference type="GO" id="GO:0070403">
    <property type="term" value="F:NAD+ binding"/>
    <property type="evidence" value="ECO:0007669"/>
    <property type="project" value="InterPro"/>
</dbReference>
<organism evidence="6 7">
    <name type="scientific">Clostridium grantii DSM 8605</name>
    <dbReference type="NCBI Taxonomy" id="1121316"/>
    <lineage>
        <taxon>Bacteria</taxon>
        <taxon>Bacillati</taxon>
        <taxon>Bacillota</taxon>
        <taxon>Clostridia</taxon>
        <taxon>Eubacteriales</taxon>
        <taxon>Clostridiaceae</taxon>
        <taxon>Clostridium</taxon>
    </lineage>
</organism>
<dbReference type="SUPFAM" id="SSF52467">
    <property type="entry name" value="DHS-like NAD/FAD-binding domain"/>
    <property type="match status" value="1"/>
</dbReference>